<accession>A0A162ASA8</accession>
<name>A0A162ASA8_9GAMM</name>
<dbReference type="EMBL" id="AUYC01000095">
    <property type="protein sequence ID" value="KZN57629.1"/>
    <property type="molecule type" value="Genomic_DNA"/>
</dbReference>
<reference evidence="1 2" key="1">
    <citation type="submission" date="2013-07" db="EMBL/GenBank/DDBJ databases">
        <title>Comparative Genomic and Metabolomic Analysis of Twelve Strains of Pseudoalteromonas luteoviolacea.</title>
        <authorList>
            <person name="Vynne N.G."/>
            <person name="Mansson M."/>
            <person name="Gram L."/>
        </authorList>
    </citation>
    <scope>NUCLEOTIDE SEQUENCE [LARGE SCALE GENOMIC DNA]</scope>
    <source>
        <strain evidence="1 2">CPMOR-1</strain>
    </source>
</reference>
<comment type="caution">
    <text evidence="1">The sequence shown here is derived from an EMBL/GenBank/DDBJ whole genome shotgun (WGS) entry which is preliminary data.</text>
</comment>
<dbReference type="PATRIC" id="fig|1365248.3.peg.5440"/>
<dbReference type="AlphaFoldDB" id="A0A162ASA8"/>
<organism evidence="1 2">
    <name type="scientific">Pseudoalteromonas luteoviolacea CPMOR-1</name>
    <dbReference type="NCBI Taxonomy" id="1365248"/>
    <lineage>
        <taxon>Bacteria</taxon>
        <taxon>Pseudomonadati</taxon>
        <taxon>Pseudomonadota</taxon>
        <taxon>Gammaproteobacteria</taxon>
        <taxon>Alteromonadales</taxon>
        <taxon>Pseudoalteromonadaceae</taxon>
        <taxon>Pseudoalteromonas</taxon>
    </lineage>
</organism>
<proteinExistence type="predicted"/>
<sequence>MSKTDTAALIDAKVAQGETLASMQDVLMQLGQIQAFNFVGRLVTVTELKIAQKIKETKSYKGLTYRDDSGNSVTVTTWEDCCKHILKTDVQNIDNRLRNLQQFGEEFFEQAQKMKLGYRDLRALRQLPEEDQAIVIESEAVDSGDKEAVKELIDELKDKHNQETTKLKTELDASDRMLKASRKTSTEKEDELVKLRADLESKKFSSEKWKGETKNFFEALAKTQNQIRDGFNQMLQLSEQLETIQIDDKTYNAAKSAFYADNKILLTQLAGMWNEIHRTYGDLDDAKPSGEWLVELGFEGTEVME</sequence>
<dbReference type="RefSeq" id="WP_063370407.1">
    <property type="nucleotide sequence ID" value="NZ_AUYC01000095.1"/>
</dbReference>
<evidence type="ECO:0000313" key="1">
    <source>
        <dbReference type="EMBL" id="KZN57629.1"/>
    </source>
</evidence>
<gene>
    <name evidence="1" type="ORF">N473_07065</name>
</gene>
<evidence type="ECO:0000313" key="2">
    <source>
        <dbReference type="Proteomes" id="UP000076486"/>
    </source>
</evidence>
<protein>
    <submittedName>
        <fullName evidence="1">Uncharacterized protein</fullName>
    </submittedName>
</protein>
<dbReference type="Proteomes" id="UP000076486">
    <property type="component" value="Unassembled WGS sequence"/>
</dbReference>